<dbReference type="PANTHER" id="PTHR37615:SF1">
    <property type="entry name" value="NUCLEOPORIN NUP159-LIKE"/>
    <property type="match status" value="1"/>
</dbReference>
<dbReference type="AlphaFoldDB" id="A0AAN7R2A6"/>
<dbReference type="PANTHER" id="PTHR37615">
    <property type="entry name" value="NUCLEOPORIN NUP159-LIKE"/>
    <property type="match status" value="1"/>
</dbReference>
<evidence type="ECO:0000256" key="1">
    <source>
        <dbReference type="SAM" id="MobiDB-lite"/>
    </source>
</evidence>
<feature type="region of interest" description="Disordered" evidence="1">
    <location>
        <begin position="19"/>
        <end position="120"/>
    </location>
</feature>
<accession>A0AAN7R2A6</accession>
<name>A0AAN7R2A6_TRANT</name>
<reference evidence="2 3" key="1">
    <citation type="journal article" date="2023" name="Hortic Res">
        <title>Pangenome of water caltrop reveals structural variations and asymmetric subgenome divergence after allopolyploidization.</title>
        <authorList>
            <person name="Zhang X."/>
            <person name="Chen Y."/>
            <person name="Wang L."/>
            <person name="Yuan Y."/>
            <person name="Fang M."/>
            <person name="Shi L."/>
            <person name="Lu R."/>
            <person name="Comes H.P."/>
            <person name="Ma Y."/>
            <person name="Chen Y."/>
            <person name="Huang G."/>
            <person name="Zhou Y."/>
            <person name="Zheng Z."/>
            <person name="Qiu Y."/>
        </authorList>
    </citation>
    <scope>NUCLEOTIDE SEQUENCE [LARGE SCALE GENOMIC DNA]</scope>
    <source>
        <strain evidence="2">F231</strain>
    </source>
</reference>
<gene>
    <name evidence="2" type="ORF">SAY86_010930</name>
</gene>
<feature type="compositionally biased region" description="Basic residues" evidence="1">
    <location>
        <begin position="107"/>
        <end position="120"/>
    </location>
</feature>
<protein>
    <submittedName>
        <fullName evidence="2">Uncharacterized protein</fullName>
    </submittedName>
</protein>
<dbReference type="EMBL" id="JAXQNO010000012">
    <property type="protein sequence ID" value="KAK4787097.1"/>
    <property type="molecule type" value="Genomic_DNA"/>
</dbReference>
<proteinExistence type="predicted"/>
<organism evidence="2 3">
    <name type="scientific">Trapa natans</name>
    <name type="common">Water chestnut</name>
    <dbReference type="NCBI Taxonomy" id="22666"/>
    <lineage>
        <taxon>Eukaryota</taxon>
        <taxon>Viridiplantae</taxon>
        <taxon>Streptophyta</taxon>
        <taxon>Embryophyta</taxon>
        <taxon>Tracheophyta</taxon>
        <taxon>Spermatophyta</taxon>
        <taxon>Magnoliopsida</taxon>
        <taxon>eudicotyledons</taxon>
        <taxon>Gunneridae</taxon>
        <taxon>Pentapetalae</taxon>
        <taxon>rosids</taxon>
        <taxon>malvids</taxon>
        <taxon>Myrtales</taxon>
        <taxon>Lythraceae</taxon>
        <taxon>Trapa</taxon>
    </lineage>
</organism>
<feature type="compositionally biased region" description="Basic and acidic residues" evidence="1">
    <location>
        <begin position="88"/>
        <end position="98"/>
    </location>
</feature>
<dbReference type="Proteomes" id="UP001346149">
    <property type="component" value="Unassembled WGS sequence"/>
</dbReference>
<evidence type="ECO:0000313" key="3">
    <source>
        <dbReference type="Proteomes" id="UP001346149"/>
    </source>
</evidence>
<comment type="caution">
    <text evidence="2">The sequence shown here is derived from an EMBL/GenBank/DDBJ whole genome shotgun (WGS) entry which is preliminary data.</text>
</comment>
<sequence>MGKKKPLKTKELAVAIEEATSAAVGDATESKQQSPAPRKRGRPRKTVVVESTGTGQREEAQKAPEVAEEDNITGPKRDKPASEGAVKTGDEKEDRVPGEKGPLVTRSRARRKSYKPRKSS</sequence>
<evidence type="ECO:0000313" key="2">
    <source>
        <dbReference type="EMBL" id="KAK4787097.1"/>
    </source>
</evidence>
<keyword evidence="3" id="KW-1185">Reference proteome</keyword>